<gene>
    <name evidence="2" type="ORF">SDC9_54162</name>
</gene>
<dbReference type="EMBL" id="VSSQ01001383">
    <property type="protein sequence ID" value="MPM07853.1"/>
    <property type="molecule type" value="Genomic_DNA"/>
</dbReference>
<name>A0A644X0N9_9ZZZZ</name>
<keyword evidence="1" id="KW-0812">Transmembrane</keyword>
<evidence type="ECO:0000256" key="1">
    <source>
        <dbReference type="SAM" id="Phobius"/>
    </source>
</evidence>
<evidence type="ECO:0000313" key="2">
    <source>
        <dbReference type="EMBL" id="MPM07853.1"/>
    </source>
</evidence>
<feature type="transmembrane region" description="Helical" evidence="1">
    <location>
        <begin position="6"/>
        <end position="24"/>
    </location>
</feature>
<keyword evidence="1" id="KW-0472">Membrane</keyword>
<organism evidence="2">
    <name type="scientific">bioreactor metagenome</name>
    <dbReference type="NCBI Taxonomy" id="1076179"/>
    <lineage>
        <taxon>unclassified sequences</taxon>
        <taxon>metagenomes</taxon>
        <taxon>ecological metagenomes</taxon>
    </lineage>
</organism>
<feature type="transmembrane region" description="Helical" evidence="1">
    <location>
        <begin position="71"/>
        <end position="87"/>
    </location>
</feature>
<reference evidence="2" key="1">
    <citation type="submission" date="2019-08" db="EMBL/GenBank/DDBJ databases">
        <authorList>
            <person name="Kucharzyk K."/>
            <person name="Murdoch R.W."/>
            <person name="Higgins S."/>
            <person name="Loffler F."/>
        </authorList>
    </citation>
    <scope>NUCLEOTIDE SEQUENCE</scope>
</reference>
<accession>A0A644X0N9</accession>
<keyword evidence="1" id="KW-1133">Transmembrane helix</keyword>
<proteinExistence type="predicted"/>
<protein>
    <submittedName>
        <fullName evidence="2">Uncharacterized protein</fullName>
    </submittedName>
</protein>
<comment type="caution">
    <text evidence="2">The sequence shown here is derived from an EMBL/GenBank/DDBJ whole genome shotgun (WGS) entry which is preliminary data.</text>
</comment>
<sequence length="96" mass="11184">MNISNVIIQMIYFCITSLIFYFLLPKLKLKSLEWVAETSKRRIISVIISIILSGLIAGIISYINLEYLNRFTLVPAAIFMSIYNRIFQLAELKDKY</sequence>
<dbReference type="AlphaFoldDB" id="A0A644X0N9"/>
<feature type="transmembrane region" description="Helical" evidence="1">
    <location>
        <begin position="44"/>
        <end position="65"/>
    </location>
</feature>